<organism evidence="7 8">
    <name type="scientific">Scleropages formosus</name>
    <name type="common">Asian bonytongue</name>
    <name type="synonym">Osteoglossum formosum</name>
    <dbReference type="NCBI Taxonomy" id="113540"/>
    <lineage>
        <taxon>Eukaryota</taxon>
        <taxon>Metazoa</taxon>
        <taxon>Chordata</taxon>
        <taxon>Craniata</taxon>
        <taxon>Vertebrata</taxon>
        <taxon>Euteleostomi</taxon>
        <taxon>Actinopterygii</taxon>
        <taxon>Neopterygii</taxon>
        <taxon>Teleostei</taxon>
        <taxon>Osteoglossocephala</taxon>
        <taxon>Osteoglossomorpha</taxon>
        <taxon>Osteoglossiformes</taxon>
        <taxon>Osteoglossidae</taxon>
        <taxon>Scleropages</taxon>
    </lineage>
</organism>
<evidence type="ECO:0000256" key="3">
    <source>
        <dbReference type="PIRSR" id="PIRSR601461-1"/>
    </source>
</evidence>
<dbReference type="PANTHER" id="PTHR47966:SF66">
    <property type="entry name" value="PEPSINOGEN C"/>
    <property type="match status" value="1"/>
</dbReference>
<keyword evidence="5" id="KW-0378">Hydrolase</keyword>
<protein>
    <submittedName>
        <fullName evidence="7">Pepsinogen C-like</fullName>
    </submittedName>
</protein>
<dbReference type="AlphaFoldDB" id="A0A0P7UGV0"/>
<keyword evidence="5" id="KW-0064">Aspartyl protease</keyword>
<evidence type="ECO:0000256" key="2">
    <source>
        <dbReference type="ARBA" id="ARBA00023157"/>
    </source>
</evidence>
<dbReference type="Proteomes" id="UP000034805">
    <property type="component" value="Unassembled WGS sequence"/>
</dbReference>
<dbReference type="GO" id="GO:0004190">
    <property type="term" value="F:aspartic-type endopeptidase activity"/>
    <property type="evidence" value="ECO:0007669"/>
    <property type="project" value="UniProtKB-KW"/>
</dbReference>
<evidence type="ECO:0000256" key="5">
    <source>
        <dbReference type="RuleBase" id="RU000454"/>
    </source>
</evidence>
<dbReference type="PANTHER" id="PTHR47966">
    <property type="entry name" value="BETA-SITE APP-CLEAVING ENZYME, ISOFORM A-RELATED"/>
    <property type="match status" value="1"/>
</dbReference>
<proteinExistence type="inferred from homology"/>
<feature type="disulfide bond" evidence="4">
    <location>
        <begin position="84"/>
        <end position="89"/>
    </location>
</feature>
<dbReference type="InterPro" id="IPR012848">
    <property type="entry name" value="Aspartic_peptidase_N"/>
</dbReference>
<dbReference type="GO" id="GO:0006508">
    <property type="term" value="P:proteolysis"/>
    <property type="evidence" value="ECO:0007669"/>
    <property type="project" value="UniProtKB-KW"/>
</dbReference>
<dbReference type="STRING" id="113540.ENSSFOP00015038792"/>
<feature type="active site" evidence="3">
    <location>
        <position position="71"/>
    </location>
</feature>
<gene>
    <name evidence="7" type="ORF">Z043_113972</name>
</gene>
<dbReference type="InterPro" id="IPR033121">
    <property type="entry name" value="PEPTIDASE_A1"/>
</dbReference>
<dbReference type="Gene3D" id="2.40.70.10">
    <property type="entry name" value="Acid Proteases"/>
    <property type="match status" value="9"/>
</dbReference>
<evidence type="ECO:0000313" key="8">
    <source>
        <dbReference type="Proteomes" id="UP000034805"/>
    </source>
</evidence>
<dbReference type="EMBL" id="JARO02005048">
    <property type="protein sequence ID" value="KPP67438.1"/>
    <property type="molecule type" value="Genomic_DNA"/>
</dbReference>
<dbReference type="Pfam" id="PF07966">
    <property type="entry name" value="A1_Propeptide"/>
    <property type="match status" value="1"/>
</dbReference>
<sequence>MKVPLTKTKSIRERLLEKGVHLPFTDPALKYKPYRSLGMSAIESMANYADTTYYGPITIGTPPQSFGVLFDTGSANLWVDSVYCNTQACNAHPKFDPSSSSTYSSTRNTFYLPYGTGSLYGVFGYDTVNVGGIVVTNQELGLSTNEPGETFLQAQFDGILGLSYPSIAAGGATPVMDTMMQENLLQYNMFAFYLSRNEQQGSEVAFGGVDNNKYQGQIYWTPVTAETYWQIGVNGFAVNNQETGWCSQGCQAIVDTGTSFLTCPQQYMGYLMQAIGAQANQYGGRNQGGYQYCQVAIQSTYLPSQNGQPLWILGDVFLREYYSVYDRANNQRLKSIRQQLAEKGVRLPLSDPALKYEPYKFLASAVVDPMANYADTTYYGSIAIGTPPQTFQVLFDTGSANLWVDSDYCNTQACNAHTKFNHTSSSTYSSTSQTFYLPYGSGSLYGIFGYDTVNVGGTVIKKQMLGLSTNEPGQNFLVAQFDGILGLSYPSLSVGQATPVMDNMMKQGLLEYNAFAFYLSRNGQQGSEVAFGGVDNTKYQGQIYWTPVTSQTYWQIEIKGFSINNQETGWCSQGCQAIQNQGGYQFCMVAISSTYLPSQNGQPLWILGDVFLREYYSVYDRTNNQRVKSMRQQLAEKGVRLALSDPALKYEPYKSLASAVVDPMANYADVSSHSRICPSIKSLLNVKWLKRPGPTTDEVVKCGVPSILLKVLGFSIWGSSQISYYGSITIGTPPQTFQVLFDTGSANLWVDSVYCNTQACSKSLLLFQEVSGIVIKKQIFGLSTNEPGQTFLQAQFDGILGLSYPSIAAGQATPVMDNMMQQGLLQDNLFAFYLSRNGQQGSEVAFGGVDSTKYNSQIYWSPYYVNCNANNLPTLSFNINGVNFPLPPSAYILVQNQGGYPYCQVAIQSTYLTSQNSQPLWILGDVFLKEYYSVYDRANNQVGFAQAV</sequence>
<dbReference type="PRINTS" id="PR00792">
    <property type="entry name" value="PEPSIN"/>
</dbReference>
<dbReference type="InterPro" id="IPR001969">
    <property type="entry name" value="Aspartic_peptidase_AS"/>
</dbReference>
<evidence type="ECO:0000259" key="6">
    <source>
        <dbReference type="PROSITE" id="PS51767"/>
    </source>
</evidence>
<name>A0A0P7UGV0_SCLFO</name>
<dbReference type="SUPFAM" id="SSF50630">
    <property type="entry name" value="Acid proteases"/>
    <property type="match status" value="3"/>
</dbReference>
<feature type="active site" evidence="3">
    <location>
        <position position="255"/>
    </location>
</feature>
<evidence type="ECO:0000256" key="1">
    <source>
        <dbReference type="ARBA" id="ARBA00007447"/>
    </source>
</evidence>
<dbReference type="FunFam" id="2.40.70.10:FF:000004">
    <property type="entry name" value="Pepsin A"/>
    <property type="match status" value="2"/>
</dbReference>
<reference evidence="7 8" key="1">
    <citation type="submission" date="2015-08" db="EMBL/GenBank/DDBJ databases">
        <title>The genome of the Asian arowana (Scleropages formosus).</title>
        <authorList>
            <person name="Tan M.H."/>
            <person name="Gan H.M."/>
            <person name="Croft L.J."/>
            <person name="Austin C.M."/>
        </authorList>
    </citation>
    <scope>NUCLEOTIDE SEQUENCE [LARGE SCALE GENOMIC DNA]</scope>
    <source>
        <strain evidence="7">Aro1</strain>
    </source>
</reference>
<accession>A0A0P7UGV0</accession>
<evidence type="ECO:0000256" key="4">
    <source>
        <dbReference type="PIRSR" id="PIRSR601461-2"/>
    </source>
</evidence>
<keyword evidence="2 4" id="KW-1015">Disulfide bond</keyword>
<dbReference type="InterPro" id="IPR021109">
    <property type="entry name" value="Peptidase_aspartic_dom_sf"/>
</dbReference>
<dbReference type="Pfam" id="PF00026">
    <property type="entry name" value="Asp"/>
    <property type="match status" value="6"/>
</dbReference>
<dbReference type="PROSITE" id="PS00141">
    <property type="entry name" value="ASP_PROTEASE"/>
    <property type="match status" value="3"/>
</dbReference>
<dbReference type="PROSITE" id="PS51767">
    <property type="entry name" value="PEPTIDASE_A1"/>
    <property type="match status" value="2"/>
</dbReference>
<feature type="domain" description="Peptidase A1" evidence="6">
    <location>
        <begin position="378"/>
        <end position="945"/>
    </location>
</feature>
<dbReference type="InterPro" id="IPR001461">
    <property type="entry name" value="Aspartic_peptidase_A1"/>
</dbReference>
<feature type="domain" description="Peptidase A1" evidence="6">
    <location>
        <begin position="53"/>
        <end position="374"/>
    </location>
</feature>
<comment type="caution">
    <text evidence="7">The sequence shown here is derived from an EMBL/GenBank/DDBJ whole genome shotgun (WGS) entry which is preliminary data.</text>
</comment>
<keyword evidence="5" id="KW-0645">Protease</keyword>
<comment type="similarity">
    <text evidence="1 5">Belongs to the peptidase A1 family.</text>
</comment>
<evidence type="ECO:0000313" key="7">
    <source>
        <dbReference type="EMBL" id="KPP67438.1"/>
    </source>
</evidence>